<feature type="coiled-coil region" evidence="1">
    <location>
        <begin position="383"/>
        <end position="417"/>
    </location>
</feature>
<keyword evidence="1" id="KW-0175">Coiled coil</keyword>
<evidence type="ECO:0000256" key="1">
    <source>
        <dbReference type="SAM" id="Coils"/>
    </source>
</evidence>
<feature type="compositionally biased region" description="Basic and acidic residues" evidence="2">
    <location>
        <begin position="650"/>
        <end position="663"/>
    </location>
</feature>
<dbReference type="AlphaFoldDB" id="A0A6L2KGV1"/>
<proteinExistence type="predicted"/>
<reference evidence="4" key="1">
    <citation type="journal article" date="2019" name="Sci. Rep.">
        <title>Draft genome of Tanacetum cinerariifolium, the natural source of mosquito coil.</title>
        <authorList>
            <person name="Yamashiro T."/>
            <person name="Shiraishi A."/>
            <person name="Satake H."/>
            <person name="Nakayama K."/>
        </authorList>
    </citation>
    <scope>NUCLEOTIDE SEQUENCE</scope>
</reference>
<sequence>MESLSPQVVSAAKLPILNPNEFDLWKMRIEQYFLMTVYSLWEVILNGDSPALTRVIEGVLQPVAPTMAEQKLARKNELKAHGTLLMDLPDKHQLKFNTHKDAKTLMEAIEKRFGGNTKTKKKLISQLEILRVSLSQQDINLKFLRSLPFDWRTHTLIWRNKTYLEEQSLDDLFNSLKIYEAEVKSSSSASTTTQDIAFVSSSNTDSTNEPVSAAASVSAVGAKIHVSSLPNIDTDDLEEMDLKWQLAMLTMRARRFFQRTERNLRANGPTSMGFDMSKLECYNCHRKGHFARKKEDPTNYALMTFSSLSFSSDNEVVSCSKACTKAIAQLQSHYDKLAVNFKKSQFDVISYQTGLESIEARLLVYQQNDFVFKEDIKLLKLEVQLRDNALVTLRQNLEKAEQERDDLKLKLEKFQTSSKNLTELLASQTIATTGNGYHAVPPPYTRTFLPPKPDLVFNNAPNAVETDHPAFNVKLSPTKSDQDLSHTYRPSAPIKEDWVSDSEDESETKTPQNGNPQHALKDKGVIDSGCSRHMTGNITYLSNFEELNGGYVAFGGNPKGGKISDSLRKFNGKVDEGFLVGYSDSSKAFRVFNSRTRIVQETLHVNFLENKPNVAGSGPTWLFDIDTLTKTMNYHPVTAGNQSNPSAGNTDREAAFDEKKPESEVSVSLSSSALSKKHDDKTKRDSLTGYRNLSVEFKDFSDNSINKDNAAKLEDITYSDDEDDVDHPVTQIIGDLSSATQTRSMTRVAKDQGGLSQTNNEDFHTCMFACFLSQKEPKRVHQALKDPSWIEAMQEELLQFKMQKVWVLVDFPYGKRVIDVNHLLCGTKTNPIILLIPAPTIQTVLVVHANDTMLKRLLLDITWVPGNVPVA</sequence>
<dbReference type="GO" id="GO:0008270">
    <property type="term" value="F:zinc ion binding"/>
    <property type="evidence" value="ECO:0007669"/>
    <property type="project" value="InterPro"/>
</dbReference>
<evidence type="ECO:0000313" key="4">
    <source>
        <dbReference type="EMBL" id="GEU48718.1"/>
    </source>
</evidence>
<evidence type="ECO:0000256" key="2">
    <source>
        <dbReference type="SAM" id="MobiDB-lite"/>
    </source>
</evidence>
<dbReference type="Pfam" id="PF25597">
    <property type="entry name" value="SH3_retrovirus"/>
    <property type="match status" value="1"/>
</dbReference>
<dbReference type="EMBL" id="BKCJ010002461">
    <property type="protein sequence ID" value="GEU48718.1"/>
    <property type="molecule type" value="Genomic_DNA"/>
</dbReference>
<evidence type="ECO:0000259" key="3">
    <source>
        <dbReference type="Pfam" id="PF25597"/>
    </source>
</evidence>
<dbReference type="InterPro" id="IPR057670">
    <property type="entry name" value="SH3_retrovirus"/>
</dbReference>
<gene>
    <name evidence="4" type="ORF">Tci_020696</name>
</gene>
<accession>A0A6L2KGV1</accession>
<feature type="region of interest" description="Disordered" evidence="2">
    <location>
        <begin position="473"/>
        <end position="523"/>
    </location>
</feature>
<dbReference type="InterPro" id="IPR036875">
    <property type="entry name" value="Znf_CCHC_sf"/>
</dbReference>
<protein>
    <recommendedName>
        <fullName evidence="3">Retroviral polymerase SH3-like domain-containing protein</fullName>
    </recommendedName>
</protein>
<feature type="compositionally biased region" description="Polar residues" evidence="2">
    <location>
        <begin position="639"/>
        <end position="649"/>
    </location>
</feature>
<dbReference type="SUPFAM" id="SSF57756">
    <property type="entry name" value="Retrovirus zinc finger-like domains"/>
    <property type="match status" value="1"/>
</dbReference>
<dbReference type="GO" id="GO:0003676">
    <property type="term" value="F:nucleic acid binding"/>
    <property type="evidence" value="ECO:0007669"/>
    <property type="project" value="InterPro"/>
</dbReference>
<feature type="compositionally biased region" description="Basic and acidic residues" evidence="2">
    <location>
        <begin position="676"/>
        <end position="685"/>
    </location>
</feature>
<name>A0A6L2KGV1_TANCI</name>
<feature type="domain" description="Retroviral polymerase SH3-like" evidence="3">
    <location>
        <begin position="566"/>
        <end position="611"/>
    </location>
</feature>
<feature type="region of interest" description="Disordered" evidence="2">
    <location>
        <begin position="636"/>
        <end position="685"/>
    </location>
</feature>
<comment type="caution">
    <text evidence="4">The sequence shown here is derived from an EMBL/GenBank/DDBJ whole genome shotgun (WGS) entry which is preliminary data.</text>
</comment>
<feature type="compositionally biased region" description="Low complexity" evidence="2">
    <location>
        <begin position="664"/>
        <end position="674"/>
    </location>
</feature>
<organism evidence="4">
    <name type="scientific">Tanacetum cinerariifolium</name>
    <name type="common">Dalmatian daisy</name>
    <name type="synonym">Chrysanthemum cinerariifolium</name>
    <dbReference type="NCBI Taxonomy" id="118510"/>
    <lineage>
        <taxon>Eukaryota</taxon>
        <taxon>Viridiplantae</taxon>
        <taxon>Streptophyta</taxon>
        <taxon>Embryophyta</taxon>
        <taxon>Tracheophyta</taxon>
        <taxon>Spermatophyta</taxon>
        <taxon>Magnoliopsida</taxon>
        <taxon>eudicotyledons</taxon>
        <taxon>Gunneridae</taxon>
        <taxon>Pentapetalae</taxon>
        <taxon>asterids</taxon>
        <taxon>campanulids</taxon>
        <taxon>Asterales</taxon>
        <taxon>Asteraceae</taxon>
        <taxon>Asteroideae</taxon>
        <taxon>Anthemideae</taxon>
        <taxon>Anthemidinae</taxon>
        <taxon>Tanacetum</taxon>
    </lineage>
</organism>